<keyword evidence="6" id="KW-0413">Isomerase</keyword>
<comment type="similarity">
    <text evidence="2">Belongs to the triosephosphate isomerase family.</text>
</comment>
<gene>
    <name evidence="10" type="ORF">CBR_g50819</name>
</gene>
<dbReference type="Pfam" id="PF17919">
    <property type="entry name" value="RT_RNaseH_2"/>
    <property type="match status" value="1"/>
</dbReference>
<dbReference type="PROSITE" id="PS50878">
    <property type="entry name" value="RT_POL"/>
    <property type="match status" value="2"/>
</dbReference>
<dbReference type="SUPFAM" id="SSF53067">
    <property type="entry name" value="Actin-like ATPase domain"/>
    <property type="match status" value="2"/>
</dbReference>
<sequence length="2661" mass="300005">MRGVEHSIKLVPYYHVHHQAPYRLSIPEATEHKRQLEELLRLGFIKPSDSPLGAPVLFARKANGTLRLCIDYRGLNRYTIKNSYPMPRADELFDRLAGNRFFTKIDLRSGYHHIRVATEDQPKTAFRSRFGHYEFTVMSFNLTNAPATFQTAMNDIFKDILEEYVLVYLDDILVYSRTLEDHLKHLREVLQRLRKHGLYAKLSKCRFAQRKVDFLGHHVSDQDLHMADAKITACRVARPHICQAASQFPRPDGTLRLCIDYRGLNYYTVKNSYPMPRSDELFDRLAGNRFFTKIDLRSGYHQIRVAAADQPKTAFRSRFDHYEFMVMPFGLTTAPATFQRAMNDIFRDILEQFVLIYLDDILVYSRTLEEHLRHLRDVLDRLRRHGFYAKLSKCRFAQHKVDFLGHYVSDQGLHIDDAKITAIVEWSAPTSAKQLRSFLGLTSYYSNFIRGYARYSYVLTSTLLRKNPPWAWTPLHEDAFLALKKVVTCALVLHLPDFDRPFILTTDASDFAVGAVLSQVFPSSPDSSHPRIPHFPPPTPTTASRLTPTRPATDEPSIDYSPTMAEDGTIESRSGAGVLGGGRRPGGGAGDGVVGGGRKAGRSVRVCASETQHAGQPTQDDGTRYLAPEQVLGMLLAKMKSDAEQHLEGKKVDAAVITVPALYCDRQRSATKMAARIAGFRDVQLVSESTAAALSYAHQVGLISMGSSGVSPEVGTQRGAKMLVFAMGGGSFEVALTTISGEKLAVISAAGNPSLGGMDFDHKMMKLLLDGGKESSRQTPATKGSKLWVELLLDGGKEASRQTPDGSKLWVLKIASEKAKKDLTLLNDAQVESESFRGDNDCKVTTIHRLEFHEKCNSLLQQCMACVKRVFNKSGTQISDVKEVLLVGGSARIPSIVDTLRDFFGVEPRIHPFREEAVVRGAALFADYSQQVVETHPLDFVYYDRRDGTYHVYEGCTRPSRFRLPSLDSWWEDKRDGLTYLCLYESRSCTIDYLRAGKIVTGDKQTDVLLPSIMTDRCGMLSLEEGQSSMAAVIHKTCQPSPEVLESWKQLAEKLTLYERRISELSTTRKQWEKFINEDIERWLGNEAAVGGVAIEHLSAQCEDFRKACQYAFGELWERSLSGRRLLVVDRWESNDVHQCLEELANRRPDLCDVVVSMTLTEIRQMKERIVKIKGINFAADSFSVDALTGVIREREVPYVLLSACPVRLSYDRKYLSSQANKVVDEKVSIAVQGGLRVVLHLGRCDSRDEKTSNVHSEAEEDKRYCEAQLRDVRESVHDWRNIIIAYWPSPPQSGIQWESHLLDTIRHIRKIISNLANAEAGDTPRILIGGDVALKMWDALIKQNEVDGFLFVGGFLDARLVDKLDHPHRERTEKVLLCRLPHGNTTLYDQILERVSRELMAEEEVVWITMKNVIIENSEVDGEDEDCFAVMPLEGAIVKDDSRKESDRRKAKIVTISAADDGEELDEAVEKQLLGWRETMNRAHRQGERVLVEYRPKLSLDKRGDPYEAIETAHARIRRWILTRISPDMAQAVHIVCFINELEPETLRGITTQPNVDGVSLLLDGAGNPPPIGLQPAERRIAEMGGMSNEWKMYVGEVNKRESPCPPWLRSLLSQWKRDIEVWLEKGKEGGGLEIEEIRLNFEDFKRACEYAFGKLWARSMSGRRKFLVVDCWDSNHVDHCLENLRASRSRDFCDVVVSMRLKKLQKAAERKANIEGLDLAAHCFSQKDFRYLMMSAGVTYVVLEADNPKAKGFGWQENLCSPYNKLVGDQVTVTVGAGFQVVVRLGRERSQDEQRSHLTYQLEDEKGRCEAQLRDIVGPIGKNWRNIAIAYLPPSGVSWASVLHGEGPSTSPLVFPQSHVVSMARHIRTVIEYLINDEAERATRILIGGCSKLEMWDALITEEDIDGFMFEGGFQQPLLVDKICQPSLERTGKVLLCCSENGIATLDRRSKEQLHKVSKNLMAGEEVVWIVRKNVRAENSGESDAEETDVVAKLSKEGVITEYDFGKGNNHRKVKVIPIHDSEKPTETIEEQLSKWSKELSQTDLERVQIVVEYRPAQSTDIDDIPCVAIETAHARLRRWIFTRISPHVARAVRIVYYLEKLTHLRQEAHREITKQPNVDGVSLRLENAGIAVRSRENAPAKGSQLAEKLTVRSARYQWKTYIDQAQKRSTSCPRWLWTITSEWKCDIERWLDKEAEGGFVGIKEFTSRFAEFRRACEYAFGALRARPTAGRKFLVVDCWKPNDIEDCLQRPGITGSGDPEDLCSGWNKLVGEHVSLALQAGLQVILRVGRGDCEDVEDADEAFELEEEKRHCEAQLRDIVSRIGKDFRNIAIAYLPPPHMLTSVTEAGAAEAASATRCDVVETVRHIRRVIGDLVNAEVTKAMRILIGRCKMEDKWHALLNERHEIDGFLLEAGLRDRLLFDKLLLLGGPSGKIGPEKGGKVLLCGGQKENVTLSECDMVWLSAATAKLVGTEEVLWITTEYVSTLAVSSEANVIREIEGSNVLLWKEGHILTDYRGEVREARRVTIVPIVDSDNDNSQGHVELAEGLSTQLSALREKLAGKADATIWPQLLLEYRPADIVSSAPSLLETVDRTHVLIRRWVLANLGAEAAQEVRILCFLEEGLELETRRQITELPNVDGVSLQLPDRQTISRCGLAA</sequence>
<evidence type="ECO:0000256" key="7">
    <source>
        <dbReference type="ARBA" id="ARBA00024331"/>
    </source>
</evidence>
<dbReference type="InterPro" id="IPR013126">
    <property type="entry name" value="Hsp_70_fam"/>
</dbReference>
<dbReference type="Gene3D" id="3.20.20.70">
    <property type="entry name" value="Aldolase class I"/>
    <property type="match status" value="6"/>
</dbReference>
<dbReference type="InterPro" id="IPR013785">
    <property type="entry name" value="Aldolase_TIM"/>
</dbReference>
<keyword evidence="11" id="KW-1185">Reference proteome</keyword>
<dbReference type="Gene3D" id="3.30.420.40">
    <property type="match status" value="2"/>
</dbReference>
<dbReference type="InterPro" id="IPR043502">
    <property type="entry name" value="DNA/RNA_pol_sf"/>
</dbReference>
<proteinExistence type="inferred from homology"/>
<evidence type="ECO:0000256" key="2">
    <source>
        <dbReference type="ARBA" id="ARBA00007422"/>
    </source>
</evidence>
<dbReference type="GO" id="GO:0140662">
    <property type="term" value="F:ATP-dependent protein folding chaperone"/>
    <property type="evidence" value="ECO:0007669"/>
    <property type="project" value="InterPro"/>
</dbReference>
<dbReference type="OrthoDB" id="29851at2759"/>
<dbReference type="Gene3D" id="3.30.30.30">
    <property type="match status" value="1"/>
</dbReference>
<dbReference type="Gene3D" id="3.30.70.270">
    <property type="match status" value="4"/>
</dbReference>
<evidence type="ECO:0000256" key="1">
    <source>
        <dbReference type="ARBA" id="ARBA00007381"/>
    </source>
</evidence>
<dbReference type="PANTHER" id="PTHR24559">
    <property type="entry name" value="TRANSPOSON TY3-I GAG-POL POLYPROTEIN"/>
    <property type="match status" value="1"/>
</dbReference>
<dbReference type="Proteomes" id="UP000265515">
    <property type="component" value="Unassembled WGS sequence"/>
</dbReference>
<comment type="pathway">
    <text evidence="7">Carbohydrate biosynthesis.</text>
</comment>
<keyword evidence="4" id="KW-0547">Nucleotide-binding</keyword>
<dbReference type="InterPro" id="IPR043129">
    <property type="entry name" value="ATPase_NBD"/>
</dbReference>
<comment type="subunit">
    <text evidence="3">Homodimer.</text>
</comment>
<keyword evidence="5" id="KW-0067">ATP-binding</keyword>
<dbReference type="Pfam" id="PF00012">
    <property type="entry name" value="HSP70"/>
    <property type="match status" value="1"/>
</dbReference>
<evidence type="ECO:0000256" key="5">
    <source>
        <dbReference type="ARBA" id="ARBA00022840"/>
    </source>
</evidence>
<dbReference type="SUPFAM" id="SSF56672">
    <property type="entry name" value="DNA/RNA polymerases"/>
    <property type="match status" value="2"/>
</dbReference>
<dbReference type="InterPro" id="IPR043128">
    <property type="entry name" value="Rev_trsase/Diguanyl_cyclase"/>
</dbReference>
<dbReference type="FunFam" id="3.30.70.270:FF:000020">
    <property type="entry name" value="Transposon Tf2-6 polyprotein-like Protein"/>
    <property type="match status" value="1"/>
</dbReference>
<evidence type="ECO:0000256" key="4">
    <source>
        <dbReference type="ARBA" id="ARBA00022741"/>
    </source>
</evidence>
<evidence type="ECO:0000256" key="6">
    <source>
        <dbReference type="ARBA" id="ARBA00023235"/>
    </source>
</evidence>
<dbReference type="InterPro" id="IPR035990">
    <property type="entry name" value="TIM_sf"/>
</dbReference>
<accession>A0A388M7L0</accession>
<dbReference type="Gramene" id="GBG90473">
    <property type="protein sequence ID" value="GBG90473"/>
    <property type="gene ID" value="CBR_g50819"/>
</dbReference>
<comment type="caution">
    <text evidence="10">The sequence shown here is derived from an EMBL/GenBank/DDBJ whole genome shotgun (WGS) entry which is preliminary data.</text>
</comment>
<dbReference type="InterPro" id="IPR053134">
    <property type="entry name" value="RNA-dir_DNA_polymerase"/>
</dbReference>
<evidence type="ECO:0000256" key="3">
    <source>
        <dbReference type="ARBA" id="ARBA00011738"/>
    </source>
</evidence>
<dbReference type="GO" id="GO:0004807">
    <property type="term" value="F:triose-phosphate isomerase activity"/>
    <property type="evidence" value="ECO:0007669"/>
    <property type="project" value="InterPro"/>
</dbReference>
<dbReference type="FunFam" id="3.30.420.40:FF:000028">
    <property type="entry name" value="heat shock 70 kDa protein-like"/>
    <property type="match status" value="1"/>
</dbReference>
<dbReference type="PANTHER" id="PTHR24559:SF444">
    <property type="entry name" value="REVERSE TRANSCRIPTASE DOMAIN-CONTAINING PROTEIN"/>
    <property type="match status" value="1"/>
</dbReference>
<dbReference type="InterPro" id="IPR000652">
    <property type="entry name" value="Triosephosphate_isomerase"/>
</dbReference>
<feature type="domain" description="Reverse transcriptase" evidence="9">
    <location>
        <begin position="229"/>
        <end position="408"/>
    </location>
</feature>
<name>A0A388M7L0_CHABU</name>
<dbReference type="Pfam" id="PF00078">
    <property type="entry name" value="RVT_1"/>
    <property type="match status" value="2"/>
</dbReference>
<feature type="domain" description="Reverse transcriptase" evidence="9">
    <location>
        <begin position="40"/>
        <end position="219"/>
    </location>
</feature>
<dbReference type="GO" id="GO:0005524">
    <property type="term" value="F:ATP binding"/>
    <property type="evidence" value="ECO:0007669"/>
    <property type="project" value="UniProtKB-KW"/>
</dbReference>
<evidence type="ECO:0000259" key="9">
    <source>
        <dbReference type="PROSITE" id="PS50878"/>
    </source>
</evidence>
<evidence type="ECO:0000313" key="10">
    <source>
        <dbReference type="EMBL" id="GBG90473.1"/>
    </source>
</evidence>
<organism evidence="10 11">
    <name type="scientific">Chara braunii</name>
    <name type="common">Braun's stonewort</name>
    <dbReference type="NCBI Taxonomy" id="69332"/>
    <lineage>
        <taxon>Eukaryota</taxon>
        <taxon>Viridiplantae</taxon>
        <taxon>Streptophyta</taxon>
        <taxon>Charophyceae</taxon>
        <taxon>Charales</taxon>
        <taxon>Characeae</taxon>
        <taxon>Chara</taxon>
    </lineage>
</organism>
<feature type="compositionally biased region" description="Gly residues" evidence="8">
    <location>
        <begin position="577"/>
        <end position="597"/>
    </location>
</feature>
<comment type="similarity">
    <text evidence="1">Belongs to the heat shock protein 70 family.</text>
</comment>
<protein>
    <recommendedName>
        <fullName evidence="9">Reverse transcriptase domain-containing protein</fullName>
    </recommendedName>
</protein>
<dbReference type="InterPro" id="IPR000477">
    <property type="entry name" value="RT_dom"/>
</dbReference>
<dbReference type="SUPFAM" id="SSF51351">
    <property type="entry name" value="Triosephosphate isomerase (TIM)"/>
    <property type="match status" value="3"/>
</dbReference>
<dbReference type="CDD" id="cd01647">
    <property type="entry name" value="RT_LTR"/>
    <property type="match status" value="2"/>
</dbReference>
<evidence type="ECO:0000313" key="11">
    <source>
        <dbReference type="Proteomes" id="UP000265515"/>
    </source>
</evidence>
<dbReference type="Gene3D" id="3.10.10.10">
    <property type="entry name" value="HIV Type 1 Reverse Transcriptase, subunit A, domain 1"/>
    <property type="match status" value="1"/>
</dbReference>
<dbReference type="Gene3D" id="3.90.640.10">
    <property type="entry name" value="Actin, Chain A, domain 4"/>
    <property type="match status" value="1"/>
</dbReference>
<dbReference type="InterPro" id="IPR041577">
    <property type="entry name" value="RT_RNaseH_2"/>
</dbReference>
<dbReference type="EMBL" id="BFEA01000814">
    <property type="protein sequence ID" value="GBG90473.1"/>
    <property type="molecule type" value="Genomic_DNA"/>
</dbReference>
<dbReference type="Pfam" id="PF00121">
    <property type="entry name" value="TIM"/>
    <property type="match status" value="2"/>
</dbReference>
<reference evidence="10 11" key="1">
    <citation type="journal article" date="2018" name="Cell">
        <title>The Chara Genome: Secondary Complexity and Implications for Plant Terrestrialization.</title>
        <authorList>
            <person name="Nishiyama T."/>
            <person name="Sakayama H."/>
            <person name="Vries J.D."/>
            <person name="Buschmann H."/>
            <person name="Saint-Marcoux D."/>
            <person name="Ullrich K.K."/>
            <person name="Haas F.B."/>
            <person name="Vanderstraeten L."/>
            <person name="Becker D."/>
            <person name="Lang D."/>
            <person name="Vosolsobe S."/>
            <person name="Rombauts S."/>
            <person name="Wilhelmsson P.K.I."/>
            <person name="Janitza P."/>
            <person name="Kern R."/>
            <person name="Heyl A."/>
            <person name="Rumpler F."/>
            <person name="Villalobos L.I.A.C."/>
            <person name="Clay J.M."/>
            <person name="Skokan R."/>
            <person name="Toyoda A."/>
            <person name="Suzuki Y."/>
            <person name="Kagoshima H."/>
            <person name="Schijlen E."/>
            <person name="Tajeshwar N."/>
            <person name="Catarino B."/>
            <person name="Hetherington A.J."/>
            <person name="Saltykova A."/>
            <person name="Bonnot C."/>
            <person name="Breuninger H."/>
            <person name="Symeonidi A."/>
            <person name="Radhakrishnan G.V."/>
            <person name="Van Nieuwerburgh F."/>
            <person name="Deforce D."/>
            <person name="Chang C."/>
            <person name="Karol K.G."/>
            <person name="Hedrich R."/>
            <person name="Ulvskov P."/>
            <person name="Glockner G."/>
            <person name="Delwiche C.F."/>
            <person name="Petrasek J."/>
            <person name="Van de Peer Y."/>
            <person name="Friml J."/>
            <person name="Beilby M."/>
            <person name="Dolan L."/>
            <person name="Kohara Y."/>
            <person name="Sugano S."/>
            <person name="Fujiyama A."/>
            <person name="Delaux P.-M."/>
            <person name="Quint M."/>
            <person name="TheiBen G."/>
            <person name="Hagemann M."/>
            <person name="Harholt J."/>
            <person name="Dunand C."/>
            <person name="Zachgo S."/>
            <person name="Langdale J."/>
            <person name="Maumus F."/>
            <person name="Straeten D.V.D."/>
            <person name="Gould S.B."/>
            <person name="Rensing S.A."/>
        </authorList>
    </citation>
    <scope>NUCLEOTIDE SEQUENCE [LARGE SCALE GENOMIC DNA]</scope>
    <source>
        <strain evidence="10 11">S276</strain>
    </source>
</reference>
<evidence type="ECO:0000256" key="8">
    <source>
        <dbReference type="SAM" id="MobiDB-lite"/>
    </source>
</evidence>
<dbReference type="PROSITE" id="PS51440">
    <property type="entry name" value="TIM_2"/>
    <property type="match status" value="1"/>
</dbReference>
<feature type="region of interest" description="Disordered" evidence="8">
    <location>
        <begin position="523"/>
        <end position="597"/>
    </location>
</feature>